<feature type="region of interest" description="Disordered" evidence="1">
    <location>
        <begin position="39"/>
        <end position="73"/>
    </location>
</feature>
<sequence length="140" mass="15164">MLPKRIHFLPPKRGSSSLIQNSQKVAIIIEEYRDKRVVNRNPKQNSSWRRRRRSESRAGIKNREARSGSLRSGPGLIQAVGAVVPDGPKLVGGGVESEPLLHLELFLGAGLVGPSGGNLNVVKVPAVVRTRSVRGYINGA</sequence>
<organism evidence="2 3">
    <name type="scientific">Mucuna pruriens</name>
    <name type="common">Velvet bean</name>
    <name type="synonym">Dolichos pruriens</name>
    <dbReference type="NCBI Taxonomy" id="157652"/>
    <lineage>
        <taxon>Eukaryota</taxon>
        <taxon>Viridiplantae</taxon>
        <taxon>Streptophyta</taxon>
        <taxon>Embryophyta</taxon>
        <taxon>Tracheophyta</taxon>
        <taxon>Spermatophyta</taxon>
        <taxon>Magnoliopsida</taxon>
        <taxon>eudicotyledons</taxon>
        <taxon>Gunneridae</taxon>
        <taxon>Pentapetalae</taxon>
        <taxon>rosids</taxon>
        <taxon>fabids</taxon>
        <taxon>Fabales</taxon>
        <taxon>Fabaceae</taxon>
        <taxon>Papilionoideae</taxon>
        <taxon>50 kb inversion clade</taxon>
        <taxon>NPAAA clade</taxon>
        <taxon>indigoferoid/millettioid clade</taxon>
        <taxon>Phaseoleae</taxon>
        <taxon>Mucuna</taxon>
    </lineage>
</organism>
<name>A0A371HXU6_MUCPR</name>
<protein>
    <submittedName>
        <fullName evidence="2">Uncharacterized protein</fullName>
    </submittedName>
</protein>
<dbReference type="AlphaFoldDB" id="A0A371HXU6"/>
<feature type="non-terminal residue" evidence="2">
    <location>
        <position position="1"/>
    </location>
</feature>
<keyword evidence="3" id="KW-1185">Reference proteome</keyword>
<evidence type="ECO:0000256" key="1">
    <source>
        <dbReference type="SAM" id="MobiDB-lite"/>
    </source>
</evidence>
<gene>
    <name evidence="2" type="ORF">CR513_08240</name>
</gene>
<evidence type="ECO:0000313" key="3">
    <source>
        <dbReference type="Proteomes" id="UP000257109"/>
    </source>
</evidence>
<comment type="caution">
    <text evidence="2">The sequence shown here is derived from an EMBL/GenBank/DDBJ whole genome shotgun (WGS) entry which is preliminary data.</text>
</comment>
<dbReference type="EMBL" id="QJKJ01001431">
    <property type="protein sequence ID" value="RDY07618.1"/>
    <property type="molecule type" value="Genomic_DNA"/>
</dbReference>
<dbReference type="Proteomes" id="UP000257109">
    <property type="component" value="Unassembled WGS sequence"/>
</dbReference>
<evidence type="ECO:0000313" key="2">
    <source>
        <dbReference type="EMBL" id="RDY07618.1"/>
    </source>
</evidence>
<reference evidence="2" key="1">
    <citation type="submission" date="2018-05" db="EMBL/GenBank/DDBJ databases">
        <title>Draft genome of Mucuna pruriens seed.</title>
        <authorList>
            <person name="Nnadi N.E."/>
            <person name="Vos R."/>
            <person name="Hasami M.H."/>
            <person name="Devisetty U.K."/>
            <person name="Aguiy J.C."/>
        </authorList>
    </citation>
    <scope>NUCLEOTIDE SEQUENCE [LARGE SCALE GENOMIC DNA]</scope>
    <source>
        <strain evidence="2">JCA_2017</strain>
    </source>
</reference>
<proteinExistence type="predicted"/>
<feature type="compositionally biased region" description="Basic and acidic residues" evidence="1">
    <location>
        <begin position="55"/>
        <end position="66"/>
    </location>
</feature>
<accession>A0A371HXU6</accession>